<dbReference type="Gene3D" id="1.10.10.60">
    <property type="entry name" value="Homeodomain-like"/>
    <property type="match status" value="1"/>
</dbReference>
<gene>
    <name evidence="4" type="primary">pchR_1</name>
    <name evidence="4" type="ORF">LMG3458_03217</name>
</gene>
<protein>
    <submittedName>
        <fullName evidence="4">Regulatory protein PchR</fullName>
    </submittedName>
</protein>
<evidence type="ECO:0000313" key="4">
    <source>
        <dbReference type="EMBL" id="CAB3710856.1"/>
    </source>
</evidence>
<keyword evidence="2" id="KW-0804">Transcription</keyword>
<sequence length="293" mass="31629">MPFLRARAAAPAAEHHRVDAALDLAHGCSLRAGVFRRSVTEWREESLYPGLKVILLDGQVRSRVEDRASLALRGPALCLAWNPGQAQGADAFEAGVDQRYTVVTLPAASLWQELGVDPDFLPSDGGPVIWHGTAGREARRIADQVRVCRYEGPARGLYLAAKGLELAAIALAQAGQAPLPDERAAAPSAAVRDLDAAHEARRRLAADLRGAPSSSMLARALGLHTRKLEAAFKRAFGVSMARYLQEARLTHGRELILSGGLSVSEAAWHVGYAPAHFSVAFRRRFGVRPSELR</sequence>
<dbReference type="Pfam" id="PF12833">
    <property type="entry name" value="HTH_18"/>
    <property type="match status" value="1"/>
</dbReference>
<dbReference type="InterPro" id="IPR009057">
    <property type="entry name" value="Homeodomain-like_sf"/>
</dbReference>
<organism evidence="4 5">
    <name type="scientific">Achromobacter deleyi</name>
    <dbReference type="NCBI Taxonomy" id="1353891"/>
    <lineage>
        <taxon>Bacteria</taxon>
        <taxon>Pseudomonadati</taxon>
        <taxon>Pseudomonadota</taxon>
        <taxon>Betaproteobacteria</taxon>
        <taxon>Burkholderiales</taxon>
        <taxon>Alcaligenaceae</taxon>
        <taxon>Achromobacter</taxon>
    </lineage>
</organism>
<dbReference type="PROSITE" id="PS01124">
    <property type="entry name" value="HTH_ARAC_FAMILY_2"/>
    <property type="match status" value="1"/>
</dbReference>
<evidence type="ECO:0000256" key="1">
    <source>
        <dbReference type="ARBA" id="ARBA00023015"/>
    </source>
</evidence>
<dbReference type="InterPro" id="IPR053142">
    <property type="entry name" value="PchR_regulatory_protein"/>
</dbReference>
<dbReference type="SMART" id="SM00342">
    <property type="entry name" value="HTH_ARAC"/>
    <property type="match status" value="1"/>
</dbReference>
<dbReference type="AlphaFoldDB" id="A0A6S7AZY2"/>
<dbReference type="RefSeq" id="WP_175193661.1">
    <property type="nucleotide sequence ID" value="NZ_CADIJO010000010.1"/>
</dbReference>
<dbReference type="PANTHER" id="PTHR47893">
    <property type="entry name" value="REGULATORY PROTEIN PCHR"/>
    <property type="match status" value="1"/>
</dbReference>
<accession>A0A6S7AZY2</accession>
<proteinExistence type="predicted"/>
<dbReference type="EMBL" id="CADIJO010000010">
    <property type="protein sequence ID" value="CAB3710856.1"/>
    <property type="molecule type" value="Genomic_DNA"/>
</dbReference>
<reference evidence="4 5" key="1">
    <citation type="submission" date="2020-04" db="EMBL/GenBank/DDBJ databases">
        <authorList>
            <person name="De Canck E."/>
        </authorList>
    </citation>
    <scope>NUCLEOTIDE SEQUENCE [LARGE SCALE GENOMIC DNA]</scope>
    <source>
        <strain evidence="4 5">LMG 3458</strain>
    </source>
</reference>
<evidence type="ECO:0000259" key="3">
    <source>
        <dbReference type="PROSITE" id="PS01124"/>
    </source>
</evidence>
<evidence type="ECO:0000256" key="2">
    <source>
        <dbReference type="ARBA" id="ARBA00023163"/>
    </source>
</evidence>
<dbReference type="InterPro" id="IPR018060">
    <property type="entry name" value="HTH_AraC"/>
</dbReference>
<dbReference type="GO" id="GO:0003700">
    <property type="term" value="F:DNA-binding transcription factor activity"/>
    <property type="evidence" value="ECO:0007669"/>
    <property type="project" value="InterPro"/>
</dbReference>
<dbReference type="PANTHER" id="PTHR47893:SF1">
    <property type="entry name" value="REGULATORY PROTEIN PCHR"/>
    <property type="match status" value="1"/>
</dbReference>
<name>A0A6S7AZY2_9BURK</name>
<dbReference type="GO" id="GO:0043565">
    <property type="term" value="F:sequence-specific DNA binding"/>
    <property type="evidence" value="ECO:0007669"/>
    <property type="project" value="InterPro"/>
</dbReference>
<evidence type="ECO:0000313" key="5">
    <source>
        <dbReference type="Proteomes" id="UP000494111"/>
    </source>
</evidence>
<dbReference type="Proteomes" id="UP000494111">
    <property type="component" value="Unassembled WGS sequence"/>
</dbReference>
<keyword evidence="1" id="KW-0805">Transcription regulation</keyword>
<dbReference type="SUPFAM" id="SSF46689">
    <property type="entry name" value="Homeodomain-like"/>
    <property type="match status" value="1"/>
</dbReference>
<feature type="domain" description="HTH araC/xylS-type" evidence="3">
    <location>
        <begin position="198"/>
        <end position="293"/>
    </location>
</feature>